<dbReference type="GO" id="GO:0005606">
    <property type="term" value="C:laminin-1 complex"/>
    <property type="evidence" value="ECO:0007669"/>
    <property type="project" value="UniProtKB-ARBA"/>
</dbReference>
<evidence type="ECO:0000256" key="19">
    <source>
        <dbReference type="ARBA" id="ARBA00075415"/>
    </source>
</evidence>
<dbReference type="FunFam" id="2.10.25.10:FF:000280">
    <property type="entry name" value="Laminin subunit beta 4"/>
    <property type="match status" value="1"/>
</dbReference>
<evidence type="ECO:0000256" key="17">
    <source>
        <dbReference type="ARBA" id="ARBA00075207"/>
    </source>
</evidence>
<dbReference type="SUPFAM" id="SSF57196">
    <property type="entry name" value="EGF/Laminin"/>
    <property type="match status" value="12"/>
</dbReference>
<feature type="region of interest" description="Disordered" evidence="31">
    <location>
        <begin position="1402"/>
        <end position="1423"/>
    </location>
</feature>
<feature type="coiled-coil region" evidence="30">
    <location>
        <begin position="1510"/>
        <end position="1575"/>
    </location>
</feature>
<feature type="region of interest" description="Disordered" evidence="31">
    <location>
        <begin position="1807"/>
        <end position="1830"/>
    </location>
</feature>
<feature type="domain" description="Laminin EGF-like" evidence="32">
    <location>
        <begin position="887"/>
        <end position="932"/>
    </location>
</feature>
<feature type="domain" description="Laminin EGF-like" evidence="32">
    <location>
        <begin position="472"/>
        <end position="523"/>
    </location>
</feature>
<dbReference type="FunFam" id="2.10.25.10:FF:000101">
    <property type="entry name" value="Laminin subunit beta 1"/>
    <property type="match status" value="1"/>
</dbReference>
<dbReference type="FunFam" id="2.170.300.10:FF:000004">
    <property type="entry name" value="Laminin subunit beta 1"/>
    <property type="match status" value="1"/>
</dbReference>
<feature type="domain" description="Laminin EGF-like" evidence="32">
    <location>
        <begin position="285"/>
        <end position="348"/>
    </location>
</feature>
<dbReference type="InterPro" id="IPR008211">
    <property type="entry name" value="Laminin_N"/>
</dbReference>
<keyword evidence="12 29" id="KW-0424">Laminin EGF-like domain</keyword>
<comment type="subunit">
    <text evidence="13">Laminin is a complex glycoprotein, consisting of three different polypeptide chains (alpha, beta, gamma), which are bound to each other by disulfide bonds into a cross-shaped molecule comprising one long and three short arms with globules at each end. Beta-3 is a subunit of laminin-5 (laminin-332 or epiligrin/kalinin/nicein). Interacts with ECM1.</text>
</comment>
<comment type="subcellular location">
    <subcellularLocation>
        <location evidence="1">Secreted</location>
        <location evidence="1">Extracellular space</location>
        <location evidence="1">Extracellular matrix</location>
        <location evidence="1">Basement membrane</location>
    </subcellularLocation>
</comment>
<evidence type="ECO:0000259" key="33">
    <source>
        <dbReference type="PROSITE" id="PS51116"/>
    </source>
</evidence>
<dbReference type="Pfam" id="PF24973">
    <property type="entry name" value="EGF_LMN_ATRN"/>
    <property type="match status" value="2"/>
</dbReference>
<dbReference type="Gene3D" id="2.10.25.10">
    <property type="entry name" value="Laminin"/>
    <property type="match status" value="9"/>
</dbReference>
<evidence type="ECO:0000256" key="13">
    <source>
        <dbReference type="ARBA" id="ARBA00062742"/>
    </source>
</evidence>
<dbReference type="Pfam" id="PF00055">
    <property type="entry name" value="Laminin_N"/>
    <property type="match status" value="1"/>
</dbReference>
<feature type="disulfide bond" evidence="29">
    <location>
        <begin position="1198"/>
        <end position="1210"/>
    </location>
</feature>
<evidence type="ECO:0000256" key="30">
    <source>
        <dbReference type="SAM" id="Coils"/>
    </source>
</evidence>
<evidence type="ECO:0000256" key="14">
    <source>
        <dbReference type="ARBA" id="ARBA00065312"/>
    </source>
</evidence>
<dbReference type="Ensembl" id="ENSLLET00000044420.1">
    <property type="protein sequence ID" value="ENSLLEP00000042712.1"/>
    <property type="gene ID" value="ENSLLEG00000027016.1"/>
</dbReference>
<feature type="disulfide bond" evidence="29">
    <location>
        <begin position="507"/>
        <end position="521"/>
    </location>
</feature>
<feature type="domain" description="Laminin IV type B" evidence="33">
    <location>
        <begin position="563"/>
        <end position="833"/>
    </location>
</feature>
<evidence type="ECO:0000256" key="15">
    <source>
        <dbReference type="ARBA" id="ARBA00071081"/>
    </source>
</evidence>
<feature type="disulfide bond" evidence="29">
    <location>
        <begin position="952"/>
        <end position="961"/>
    </location>
</feature>
<keyword evidence="36" id="KW-1185">Reference proteome</keyword>
<dbReference type="GO" id="GO:0031175">
    <property type="term" value="P:neuron projection development"/>
    <property type="evidence" value="ECO:0007669"/>
    <property type="project" value="UniProtKB-ARBA"/>
</dbReference>
<dbReference type="FunFam" id="2.10.25.10:FF:000135">
    <property type="entry name" value="Laminin subunit beta 4"/>
    <property type="match status" value="1"/>
</dbReference>
<evidence type="ECO:0000259" key="34">
    <source>
        <dbReference type="PROSITE" id="PS51117"/>
    </source>
</evidence>
<feature type="domain" description="Laminin EGF-like" evidence="32">
    <location>
        <begin position="933"/>
        <end position="982"/>
    </location>
</feature>
<dbReference type="Pfam" id="PF23219">
    <property type="entry name" value="LAMB1"/>
    <property type="match status" value="1"/>
</dbReference>
<name>A0A8C5QXL8_9ANUR</name>
<dbReference type="Gene3D" id="2.170.300.10">
    <property type="entry name" value="Tie2 ligand-binding domain superfamily"/>
    <property type="match status" value="2"/>
</dbReference>
<dbReference type="PROSITE" id="PS51116">
    <property type="entry name" value="LAMININ_IVB"/>
    <property type="match status" value="1"/>
</dbReference>
<keyword evidence="3" id="KW-0272">Extracellular matrix</keyword>
<dbReference type="PROSITE" id="PS00022">
    <property type="entry name" value="EGF_1"/>
    <property type="match status" value="1"/>
</dbReference>
<evidence type="ECO:0000256" key="7">
    <source>
        <dbReference type="ARBA" id="ARBA00022869"/>
    </source>
</evidence>
<evidence type="ECO:0000256" key="18">
    <source>
        <dbReference type="ARBA" id="ARBA00075282"/>
    </source>
</evidence>
<evidence type="ECO:0000256" key="4">
    <source>
        <dbReference type="ARBA" id="ARBA00022553"/>
    </source>
</evidence>
<feature type="compositionally biased region" description="Polar residues" evidence="31">
    <location>
        <begin position="1404"/>
        <end position="1422"/>
    </location>
</feature>
<dbReference type="SMART" id="SM00180">
    <property type="entry name" value="EGF_Lam"/>
    <property type="match status" value="13"/>
</dbReference>
<evidence type="ECO:0000259" key="32">
    <source>
        <dbReference type="PROSITE" id="PS50027"/>
    </source>
</evidence>
<protein>
    <recommendedName>
        <fullName evidence="16">Laminin subunit beta-1</fullName>
    </recommendedName>
    <alternativeName>
        <fullName evidence="17">Epiligrin subunit bata</fullName>
    </alternativeName>
    <alternativeName>
        <fullName evidence="25">Kalinin B1 chain</fullName>
    </alternativeName>
    <alternativeName>
        <fullName evidence="20">Kalinin subunit beta</fullName>
    </alternativeName>
    <alternativeName>
        <fullName evidence="21">Laminin B1 chain</fullName>
    </alternativeName>
    <alternativeName>
        <fullName evidence="15">Laminin subunit beta-3</fullName>
    </alternativeName>
    <alternativeName>
        <fullName evidence="18">Laminin-1 subunit beta</fullName>
    </alternativeName>
    <alternativeName>
        <fullName evidence="26">Laminin-10 subunit beta</fullName>
    </alternativeName>
    <alternativeName>
        <fullName evidence="19">Laminin-12 subunit beta</fullName>
    </alternativeName>
    <alternativeName>
        <fullName evidence="27">Laminin-2 subunit beta</fullName>
    </alternativeName>
    <alternativeName>
        <fullName evidence="24">Laminin-5 subunit beta</fullName>
    </alternativeName>
    <alternativeName>
        <fullName evidence="22">Laminin-6 subunit beta</fullName>
    </alternativeName>
    <alternativeName>
        <fullName evidence="28">Laminin-8 subunit beta</fullName>
    </alternativeName>
    <alternativeName>
        <fullName evidence="23">Nicein subunit beta</fullName>
    </alternativeName>
</protein>
<feature type="disulfide bond" evidence="29">
    <location>
        <begin position="889"/>
        <end position="906"/>
    </location>
</feature>
<feature type="disulfide bond" evidence="29">
    <location>
        <begin position="841"/>
        <end position="858"/>
    </location>
</feature>
<dbReference type="Pfam" id="PF00053">
    <property type="entry name" value="EGF_laminin"/>
    <property type="match status" value="11"/>
</dbReference>
<keyword evidence="10 29" id="KW-1015">Disulfide bond</keyword>
<dbReference type="PROSITE" id="PS01248">
    <property type="entry name" value="EGF_LAM_1"/>
    <property type="match status" value="6"/>
</dbReference>
<feature type="disulfide bond" evidence="29">
    <location>
        <begin position="1219"/>
        <end position="1228"/>
    </location>
</feature>
<organism evidence="35 36">
    <name type="scientific">Leptobrachium leishanense</name>
    <name type="common">Leishan spiny toad</name>
    <dbReference type="NCBI Taxonomy" id="445787"/>
    <lineage>
        <taxon>Eukaryota</taxon>
        <taxon>Metazoa</taxon>
        <taxon>Chordata</taxon>
        <taxon>Craniata</taxon>
        <taxon>Vertebrata</taxon>
        <taxon>Euteleostomi</taxon>
        <taxon>Amphibia</taxon>
        <taxon>Batrachia</taxon>
        <taxon>Anura</taxon>
        <taxon>Pelobatoidea</taxon>
        <taxon>Megophryidae</taxon>
        <taxon>Leptobrachium</taxon>
    </lineage>
</organism>
<evidence type="ECO:0000256" key="26">
    <source>
        <dbReference type="ARBA" id="ARBA00082919"/>
    </source>
</evidence>
<comment type="caution">
    <text evidence="29">Lacks conserved residue(s) required for the propagation of feature annotation.</text>
</comment>
<feature type="coiled-coil region" evidence="30">
    <location>
        <begin position="1640"/>
        <end position="1702"/>
    </location>
</feature>
<evidence type="ECO:0000256" key="20">
    <source>
        <dbReference type="ARBA" id="ARBA00076643"/>
    </source>
</evidence>
<dbReference type="PROSITE" id="PS51117">
    <property type="entry name" value="LAMININ_NTER"/>
    <property type="match status" value="1"/>
</dbReference>
<feature type="domain" description="Laminin N-terminal" evidence="34">
    <location>
        <begin position="49"/>
        <end position="284"/>
    </location>
</feature>
<dbReference type="PANTHER" id="PTHR10574:SF197">
    <property type="entry name" value="LAMININ SUBUNIT BETA-1 ISOFORM X1"/>
    <property type="match status" value="1"/>
</dbReference>
<keyword evidence="2" id="KW-0964">Secreted</keyword>
<dbReference type="GeneTree" id="ENSGT00940000156060"/>
<dbReference type="InterPro" id="IPR056558">
    <property type="entry name" value="LAMB1-4_helical"/>
</dbReference>
<dbReference type="FunFam" id="2.10.25.10:FF:000084">
    <property type="entry name" value="Laminin subunit alpha 3"/>
    <property type="match status" value="1"/>
</dbReference>
<dbReference type="GO" id="GO:0009888">
    <property type="term" value="P:tissue development"/>
    <property type="evidence" value="ECO:0007669"/>
    <property type="project" value="TreeGrafter"/>
</dbReference>
<dbReference type="Proteomes" id="UP000694569">
    <property type="component" value="Unplaced"/>
</dbReference>
<dbReference type="GO" id="GO:0007155">
    <property type="term" value="P:cell adhesion"/>
    <property type="evidence" value="ECO:0007669"/>
    <property type="project" value="UniProtKB-KW"/>
</dbReference>
<evidence type="ECO:0000256" key="9">
    <source>
        <dbReference type="ARBA" id="ARBA00023054"/>
    </source>
</evidence>
<dbReference type="GO" id="GO:0009887">
    <property type="term" value="P:animal organ morphogenesis"/>
    <property type="evidence" value="ECO:0007669"/>
    <property type="project" value="TreeGrafter"/>
</dbReference>
<dbReference type="SMART" id="SM00136">
    <property type="entry name" value="LamNT"/>
    <property type="match status" value="1"/>
</dbReference>
<evidence type="ECO:0000256" key="1">
    <source>
        <dbReference type="ARBA" id="ARBA00004302"/>
    </source>
</evidence>
<evidence type="ECO:0000256" key="10">
    <source>
        <dbReference type="ARBA" id="ARBA00023157"/>
    </source>
</evidence>
<dbReference type="FunFam" id="2.10.25.10:FF:000130">
    <property type="entry name" value="Laminin subunit beta 1"/>
    <property type="match status" value="1"/>
</dbReference>
<feature type="disulfide bond" evidence="29">
    <location>
        <begin position="1200"/>
        <end position="1217"/>
    </location>
</feature>
<feature type="disulfide bond" evidence="29">
    <location>
        <begin position="1122"/>
        <end position="1131"/>
    </location>
</feature>
<keyword evidence="5" id="KW-0732">Signal</keyword>
<evidence type="ECO:0000256" key="8">
    <source>
        <dbReference type="ARBA" id="ARBA00022889"/>
    </source>
</evidence>
<feature type="domain" description="Laminin EGF-like" evidence="32">
    <location>
        <begin position="1094"/>
        <end position="1149"/>
    </location>
</feature>
<evidence type="ECO:0000256" key="3">
    <source>
        <dbReference type="ARBA" id="ARBA00022530"/>
    </source>
</evidence>
<evidence type="ECO:0000256" key="12">
    <source>
        <dbReference type="ARBA" id="ARBA00023292"/>
    </source>
</evidence>
<feature type="disulfide bond" evidence="29">
    <location>
        <begin position="495"/>
        <end position="504"/>
    </location>
</feature>
<accession>A0A8C5QXL8</accession>
<evidence type="ECO:0000256" key="24">
    <source>
        <dbReference type="ARBA" id="ARBA00081912"/>
    </source>
</evidence>
<keyword evidence="4" id="KW-0597">Phosphoprotein</keyword>
<evidence type="ECO:0000256" key="2">
    <source>
        <dbReference type="ARBA" id="ARBA00022525"/>
    </source>
</evidence>
<keyword evidence="8" id="KW-0130">Cell adhesion</keyword>
<dbReference type="InterPro" id="IPR000742">
    <property type="entry name" value="EGF"/>
</dbReference>
<dbReference type="GO" id="GO:0043259">
    <property type="term" value="C:laminin-10 complex"/>
    <property type="evidence" value="ECO:0007669"/>
    <property type="project" value="UniProtKB-ARBA"/>
</dbReference>
<feature type="domain" description="Laminin EGF-like" evidence="32">
    <location>
        <begin position="839"/>
        <end position="886"/>
    </location>
</feature>
<dbReference type="FunFam" id="2.10.25.10:FF:000065">
    <property type="entry name" value="Laminin subunit beta 1"/>
    <property type="match status" value="1"/>
</dbReference>
<reference evidence="35" key="2">
    <citation type="submission" date="2025-09" db="UniProtKB">
        <authorList>
            <consortium name="Ensembl"/>
        </authorList>
    </citation>
    <scope>IDENTIFICATION</scope>
</reference>
<dbReference type="PANTHER" id="PTHR10574">
    <property type="entry name" value="NETRIN/LAMININ-RELATED"/>
    <property type="match status" value="1"/>
</dbReference>
<evidence type="ECO:0000256" key="27">
    <source>
        <dbReference type="ARBA" id="ARBA00083431"/>
    </source>
</evidence>
<evidence type="ECO:0000256" key="29">
    <source>
        <dbReference type="PROSITE-ProRule" id="PRU00460"/>
    </source>
</evidence>
<evidence type="ECO:0000256" key="6">
    <source>
        <dbReference type="ARBA" id="ARBA00022737"/>
    </source>
</evidence>
<evidence type="ECO:0000313" key="35">
    <source>
        <dbReference type="Ensembl" id="ENSLLEP00000042712.1"/>
    </source>
</evidence>
<evidence type="ECO:0000256" key="23">
    <source>
        <dbReference type="ARBA" id="ARBA00077414"/>
    </source>
</evidence>
<feature type="disulfide bond" evidence="29">
    <location>
        <begin position="1150"/>
        <end position="1162"/>
    </location>
</feature>
<dbReference type="FunFam" id="2.10.25.10:FF:000138">
    <property type="entry name" value="Laminin subunit beta 1"/>
    <property type="match status" value="1"/>
</dbReference>
<gene>
    <name evidence="35" type="primary">LAMB2</name>
</gene>
<feature type="disulfide bond" evidence="29">
    <location>
        <begin position="887"/>
        <end position="899"/>
    </location>
</feature>
<dbReference type="FunFam" id="2.60.120.260:FF:000010">
    <property type="entry name" value="Laminin subunit beta 1"/>
    <property type="match status" value="1"/>
</dbReference>
<evidence type="ECO:0000256" key="28">
    <source>
        <dbReference type="ARBA" id="ARBA00083813"/>
    </source>
</evidence>
<dbReference type="PROSITE" id="PS50027">
    <property type="entry name" value="EGF_LAM_2"/>
    <property type="match status" value="9"/>
</dbReference>
<evidence type="ECO:0000313" key="36">
    <source>
        <dbReference type="Proteomes" id="UP000694569"/>
    </source>
</evidence>
<evidence type="ECO:0000256" key="11">
    <source>
        <dbReference type="ARBA" id="ARBA00023180"/>
    </source>
</evidence>
<keyword evidence="7" id="KW-0084">Basement membrane</keyword>
<dbReference type="FunFam" id="2.10.25.10:FF:000145">
    <property type="entry name" value="Laminin subunit beta 1"/>
    <property type="match status" value="1"/>
</dbReference>
<dbReference type="OrthoDB" id="5985440at2759"/>
<feature type="disulfide bond" evidence="29">
    <location>
        <begin position="839"/>
        <end position="851"/>
    </location>
</feature>
<feature type="disulfide bond" evidence="29">
    <location>
        <begin position="442"/>
        <end position="451"/>
    </location>
</feature>
<evidence type="ECO:0000256" key="21">
    <source>
        <dbReference type="ARBA" id="ARBA00076920"/>
    </source>
</evidence>
<dbReference type="CDD" id="cd00055">
    <property type="entry name" value="EGF_Lam"/>
    <property type="match status" value="13"/>
</dbReference>
<feature type="disulfide bond" evidence="29">
    <location>
        <begin position="1171"/>
        <end position="1180"/>
    </location>
</feature>
<reference evidence="35" key="1">
    <citation type="submission" date="2025-08" db="UniProtKB">
        <authorList>
            <consortium name="Ensembl"/>
        </authorList>
    </citation>
    <scope>IDENTIFICATION</scope>
</reference>
<comment type="subunit">
    <text evidence="14">Laminin is a complex glycoprotein, consisting of three different polypeptide chains (alpha, beta, gamma), which are bound to each other by disulfide bonds into a cross-shaped molecule comprising one long and three short arms with globules at each end. Beta-1 is a subunit of laminin-1 (laminin-111 or EHS laminin), laminin-2 (laminin-211 or merosin), laminin-6 (laminin-311 or K-laminin), laminin-8 (laminin-411), laminin-10 (laminin-511) and laminin-12 (laminin-213). Interacts with ITGB1.</text>
</comment>
<evidence type="ECO:0000256" key="5">
    <source>
        <dbReference type="ARBA" id="ARBA00022729"/>
    </source>
</evidence>
<feature type="domain" description="Laminin EGF-like" evidence="32">
    <location>
        <begin position="412"/>
        <end position="471"/>
    </location>
</feature>
<dbReference type="SMART" id="SM00181">
    <property type="entry name" value="EGF"/>
    <property type="match status" value="6"/>
</dbReference>
<evidence type="ECO:0000256" key="25">
    <source>
        <dbReference type="ARBA" id="ARBA00082200"/>
    </source>
</evidence>
<evidence type="ECO:0000256" key="31">
    <source>
        <dbReference type="SAM" id="MobiDB-lite"/>
    </source>
</evidence>
<feature type="disulfide bond" evidence="29">
    <location>
        <begin position="1152"/>
        <end position="1169"/>
    </location>
</feature>
<keyword evidence="6" id="KW-0677">Repeat</keyword>
<evidence type="ECO:0000256" key="16">
    <source>
        <dbReference type="ARBA" id="ARBA00071083"/>
    </source>
</evidence>
<dbReference type="InterPro" id="IPR013015">
    <property type="entry name" value="Laminin_IV_B"/>
</dbReference>
<sequence>MGRVHQIEWFKTKTWRTLKSLKRTCHTYLQGHFLVTLAEEPDVLHHVCSEGDCYPATGNLLVGREKSLHATSTCGTEARQEYCIVSHLQDSEKCFFCDSRVPHQREDHGIENVIYLTGADGEFTWWQSENGVESVSVRLDLEAEFHFTHLILKFKTFRPAGMLIERSSDFGLTWKVYRYFSYNCTKMFPGVPVHALQQIDDVICDQRYSDIEPSSEGEIIFKVLDPSIKVEDPYSLEIQELLRITNLRINFTKLHTLGDNLLDLRAEVLQKYYYAVYELVVRGSCFCYGHASECSPVEGIEGSVEGMIHGRCVCKHHTKGLNCEYCQDFYHDLPWSPAEANNPHSCKQCNCNNHSRKCHFDMAVYLATGRVSGGVCDDCQHNTMGRNCELCRPFYYHHPRADIRSENACVACDCDPVGSLDGGVCDSHTNVNLGMIAGQCRCKENVKGERCDNCKENFYGLSRNDPAGCQPCRCDPRGIVPGNTPCDQISGDCYCKRFVTGRYCNQCLTEFWGLSNDMTGCRPCDCDFGGSYQNRCSLEDGQCDCRPYIIGRQCDDVQSGYFCMPLDYYTFEAEDAKGLSPTDPNTPGSPRPEAQTDCVEYYNGIQNGKKVRLRRQRRTIRVLQQRSSQRRARQLQQKPDVEIIRREHTPDHMITWTGLGFARVRDGAGLLFHISSIPYPMDYDIMIRYEPESAEDWEAVVSVTSQVLPMSPRCGNVLPSEQMYKEKLPHTERYLVLPKPFCFESNNQYEISIRFQRAGVSNRHPGAFILIDSLVLLPRISELPGFQGNDPVSVHHREEMERYMCLDSFKMATMPVLAEMCIKLLCSISAIIHDGALPCLCDMQGSLSSVCDKIGGQCKCKPNVIGQRCDQCAPGTYGFGPYGCSKCDCHPQGSSSRFCNPFTGQCQCHSNMFGRQCDQCAPGQWNFPNCRPCQCNGHSEECDLKTGACIGCRDFTGGRHCEKCLDGYYGDPVLGSGQQCRPCPCPGYPGTRNYHGSSCYADRESNHIVCLCAPGYGGTRCDRCSSGYYGNPHQEGGECRPCQCNHNIDPTDPESCDSRSGACLKCLYNTHGPNCGECKDGYSGSAIQRNCRICTCNELGTLQSRCFVDNCHCDKVTGHCPCRANVVGKNCDQCAPNFWNFGGESGCEPCGCDPNHSAQQDCNKFTGQCHCQPGFGGRVCSQCQQNYWGNPQRKCQACNCDPYGSEIQQCDHLTGKCVCREGFNGHRCDQCGRGFKDNFPKCTACHQCFGQWDLIIGQLGRQLIRIQGLVSNLTEMGEAPEFTNSNIRELEDKLRIIKEIIDEGGVEGTRALEQMNKLVNRIRTEVAQLSYQLHSQEKRMNETTVKDRRQKRRLDSLWLDFTQVNETLVSLKTQIDAMAVAGVNESYASILKSYLESTDAERSANASVSGPESPVFQSGQTRMETEKLLKESLDAYRKNMSAQKSSLKELQKKTQELDVARINEKICGAPGDQPCDQALCGGANCKDDQGQRKCGREGCNGAVPVSTKALQTAQNSSVELEKMANQLNDISQKLQEVQGIAQEAKSQSELTLSKAEDAKRRMQDSTDKLRQFIKKIKDFLMEEGADPESIELVARQVLNISLPVSLNDMEKLGEQIKEHMAKICNADEILNSTATDLDTAKKLLEDAVEAQNNAEAVSGKVSETRTLLEDAEAKATAAEKALKKAKQNIKGLKTIVDEVRADCKERTLLLHSNEPHAIHILSSPPKLRPIYFSVLQEMDNVRKKYNELKDKAGTADGSSGDAMEKVKKITDETKALLKKATDAKKKLDSEYRKILHLPTNAVPYVTQQGVSTPSGTSRLYPNIHTNTHMA</sequence>
<dbReference type="InterPro" id="IPR002049">
    <property type="entry name" value="LE_dom"/>
</dbReference>
<dbReference type="InterPro" id="IPR056863">
    <property type="entry name" value="LMN_ATRN_NET-like_EGF"/>
</dbReference>
<keyword evidence="9 30" id="KW-0175">Coiled coil</keyword>
<proteinExistence type="predicted"/>
<keyword evidence="11" id="KW-0325">Glycoprotein</keyword>
<dbReference type="FunFam" id="2.170.300.10:FF:000001">
    <property type="entry name" value="Laminin subunit beta-1"/>
    <property type="match status" value="1"/>
</dbReference>
<feature type="domain" description="Laminin EGF-like" evidence="32">
    <location>
        <begin position="1198"/>
        <end position="1244"/>
    </location>
</feature>
<feature type="disulfide bond" evidence="29">
    <location>
        <begin position="908"/>
        <end position="917"/>
    </location>
</feature>
<feature type="disulfide bond" evidence="29">
    <location>
        <begin position="860"/>
        <end position="869"/>
    </location>
</feature>
<evidence type="ECO:0000256" key="22">
    <source>
        <dbReference type="ARBA" id="ARBA00076958"/>
    </source>
</evidence>
<dbReference type="Gene3D" id="2.60.120.260">
    <property type="entry name" value="Galactose-binding domain-like"/>
    <property type="match status" value="1"/>
</dbReference>
<feature type="domain" description="Laminin EGF-like" evidence="32">
    <location>
        <begin position="1150"/>
        <end position="1197"/>
    </location>
</feature>
<dbReference type="FunFam" id="2.10.25.10:FF:000011">
    <property type="entry name" value="Cadherin EGF LAG seven-pass G-type receptor"/>
    <property type="match status" value="1"/>
</dbReference>
<dbReference type="GO" id="GO:0005737">
    <property type="term" value="C:cytoplasm"/>
    <property type="evidence" value="ECO:0007669"/>
    <property type="project" value="UniProtKB-ARBA"/>
</dbReference>
<feature type="disulfide bond" evidence="29">
    <location>
        <begin position="314"/>
        <end position="323"/>
    </location>
</feature>
<dbReference type="PRINTS" id="PR00011">
    <property type="entry name" value="EGFLAMININ"/>
</dbReference>
<dbReference type="Pfam" id="PF21199">
    <property type="entry name" value="LAMININ_IV_B"/>
    <property type="match status" value="1"/>
</dbReference>
<dbReference type="InterPro" id="IPR050440">
    <property type="entry name" value="Laminin/Netrin_ECM"/>
</dbReference>
<dbReference type="FunFam" id="2.10.25.10:FF:000083">
    <property type="entry name" value="Laminin subunit alpha"/>
    <property type="match status" value="1"/>
</dbReference>
<dbReference type="FunFam" id="2.10.25.10:FF:000034">
    <property type="entry name" value="Laminin subunit alpha 3"/>
    <property type="match status" value="1"/>
</dbReference>